<comment type="caution">
    <text evidence="2">The sequence shown here is derived from an EMBL/GenBank/DDBJ whole genome shotgun (WGS) entry which is preliminary data.</text>
</comment>
<name>A0ABT7SQE9_9GAMM</name>
<proteinExistence type="predicted"/>
<accession>A0ABT7SQE9</accession>
<evidence type="ECO:0000259" key="1">
    <source>
        <dbReference type="PROSITE" id="PS50887"/>
    </source>
</evidence>
<dbReference type="InterPro" id="IPR052163">
    <property type="entry name" value="DGC-Regulatory_Protein"/>
</dbReference>
<keyword evidence="2" id="KW-0548">Nucleotidyltransferase</keyword>
<sequence>MLFERKPTKQPFALLFLDLNKFKPLNDTFGHDKGDRALFETAQRIQSVLRDHDVVARLGGDEFVVLLREVKELSDVEKIIARLHEEIQQPLDFCDGFSLGASIGLAMYPEHGQDGASLLNYADQEMYNDKQRTRTVR</sequence>
<organism evidence="2 3">
    <name type="scientific">Thiopseudomonas acetoxidans</name>
    <dbReference type="NCBI Taxonomy" id="3041622"/>
    <lineage>
        <taxon>Bacteria</taxon>
        <taxon>Pseudomonadati</taxon>
        <taxon>Pseudomonadota</taxon>
        <taxon>Gammaproteobacteria</taxon>
        <taxon>Pseudomonadales</taxon>
        <taxon>Pseudomonadaceae</taxon>
        <taxon>Thiopseudomonas</taxon>
    </lineage>
</organism>
<keyword evidence="3" id="KW-1185">Reference proteome</keyword>
<dbReference type="NCBIfam" id="TIGR00254">
    <property type="entry name" value="GGDEF"/>
    <property type="match status" value="1"/>
</dbReference>
<gene>
    <name evidence="2" type="ORF">QEZ41_09055</name>
</gene>
<dbReference type="RefSeq" id="WP_289411221.1">
    <property type="nucleotide sequence ID" value="NZ_JAUCDY010000011.1"/>
</dbReference>
<dbReference type="EMBL" id="JAUCDY010000011">
    <property type="protein sequence ID" value="MDM7858418.1"/>
    <property type="molecule type" value="Genomic_DNA"/>
</dbReference>
<dbReference type="PROSITE" id="PS50887">
    <property type="entry name" value="GGDEF"/>
    <property type="match status" value="1"/>
</dbReference>
<dbReference type="Proteomes" id="UP001241056">
    <property type="component" value="Unassembled WGS sequence"/>
</dbReference>
<dbReference type="InterPro" id="IPR029787">
    <property type="entry name" value="Nucleotide_cyclase"/>
</dbReference>
<dbReference type="CDD" id="cd01949">
    <property type="entry name" value="GGDEF"/>
    <property type="match status" value="1"/>
</dbReference>
<dbReference type="InterPro" id="IPR043128">
    <property type="entry name" value="Rev_trsase/Diguanyl_cyclase"/>
</dbReference>
<dbReference type="Pfam" id="PF00990">
    <property type="entry name" value="GGDEF"/>
    <property type="match status" value="1"/>
</dbReference>
<feature type="domain" description="GGDEF" evidence="1">
    <location>
        <begin position="10"/>
        <end position="137"/>
    </location>
</feature>
<dbReference type="InterPro" id="IPR000160">
    <property type="entry name" value="GGDEF_dom"/>
</dbReference>
<keyword evidence="2" id="KW-0808">Transferase</keyword>
<dbReference type="PANTHER" id="PTHR46663:SF2">
    <property type="entry name" value="GGDEF DOMAIN-CONTAINING PROTEIN"/>
    <property type="match status" value="1"/>
</dbReference>
<dbReference type="EC" id="2.7.7.65" evidence="2"/>
<protein>
    <submittedName>
        <fullName evidence="2">GGDEF domain-containing protein</fullName>
        <ecNumber evidence="2">2.7.7.65</ecNumber>
    </submittedName>
</protein>
<dbReference type="SMART" id="SM00267">
    <property type="entry name" value="GGDEF"/>
    <property type="match status" value="1"/>
</dbReference>
<dbReference type="SUPFAM" id="SSF55073">
    <property type="entry name" value="Nucleotide cyclase"/>
    <property type="match status" value="1"/>
</dbReference>
<dbReference type="PANTHER" id="PTHR46663">
    <property type="entry name" value="DIGUANYLATE CYCLASE DGCT-RELATED"/>
    <property type="match status" value="1"/>
</dbReference>
<dbReference type="GO" id="GO:0052621">
    <property type="term" value="F:diguanylate cyclase activity"/>
    <property type="evidence" value="ECO:0007669"/>
    <property type="project" value="UniProtKB-EC"/>
</dbReference>
<evidence type="ECO:0000313" key="3">
    <source>
        <dbReference type="Proteomes" id="UP001241056"/>
    </source>
</evidence>
<reference evidence="2 3" key="1">
    <citation type="submission" date="2023-06" db="EMBL/GenBank/DDBJ databases">
        <title>Thiopseudomonas sp. CY1220 draft genome sequence.</title>
        <authorList>
            <person name="Zhao G."/>
            <person name="An M."/>
        </authorList>
    </citation>
    <scope>NUCLEOTIDE SEQUENCE [LARGE SCALE GENOMIC DNA]</scope>
    <source>
        <strain evidence="2 3">CY1220</strain>
    </source>
</reference>
<dbReference type="Gene3D" id="3.30.70.270">
    <property type="match status" value="1"/>
</dbReference>
<evidence type="ECO:0000313" key="2">
    <source>
        <dbReference type="EMBL" id="MDM7858418.1"/>
    </source>
</evidence>